<dbReference type="EC" id="2.7.1.25" evidence="5 13"/>
<feature type="binding site" evidence="13">
    <location>
        <begin position="31"/>
        <end position="38"/>
    </location>
    <ligand>
        <name>ATP</name>
        <dbReference type="ChEBI" id="CHEBI:30616"/>
    </ligand>
</feature>
<dbReference type="InterPro" id="IPR002891">
    <property type="entry name" value="APS"/>
</dbReference>
<evidence type="ECO:0000256" key="11">
    <source>
        <dbReference type="ARBA" id="ARBA00031393"/>
    </source>
</evidence>
<evidence type="ECO:0000256" key="8">
    <source>
        <dbReference type="ARBA" id="ARBA00022777"/>
    </source>
</evidence>
<dbReference type="Pfam" id="PF01583">
    <property type="entry name" value="APS_kinase"/>
    <property type="match status" value="1"/>
</dbReference>
<dbReference type="InterPro" id="IPR059117">
    <property type="entry name" value="APS_kinase_dom"/>
</dbReference>
<evidence type="ECO:0000313" key="16">
    <source>
        <dbReference type="EMBL" id="MDT0677705.1"/>
    </source>
</evidence>
<evidence type="ECO:0000256" key="10">
    <source>
        <dbReference type="ARBA" id="ARBA00029724"/>
    </source>
</evidence>
<evidence type="ECO:0000256" key="14">
    <source>
        <dbReference type="RuleBase" id="RU004347"/>
    </source>
</evidence>
<dbReference type="Gene3D" id="3.40.50.300">
    <property type="entry name" value="P-loop containing nucleotide triphosphate hydrolases"/>
    <property type="match status" value="1"/>
</dbReference>
<dbReference type="PANTHER" id="PTHR11055">
    <property type="entry name" value="BIFUNCTIONAL 3'-PHOSPHOADENOSINE 5'-PHOSPHOSULFATE SYNTHASE"/>
    <property type="match status" value="1"/>
</dbReference>
<dbReference type="PANTHER" id="PTHR11055:SF1">
    <property type="entry name" value="PAPS SYNTHETASE, ISOFORM D"/>
    <property type="match status" value="1"/>
</dbReference>
<evidence type="ECO:0000256" key="5">
    <source>
        <dbReference type="ARBA" id="ARBA00012121"/>
    </source>
</evidence>
<evidence type="ECO:0000256" key="3">
    <source>
        <dbReference type="ARBA" id="ARBA00004806"/>
    </source>
</evidence>
<dbReference type="InterPro" id="IPR027417">
    <property type="entry name" value="P-loop_NTPase"/>
</dbReference>
<keyword evidence="7 13" id="KW-0547">Nucleotide-binding</keyword>
<dbReference type="CDD" id="cd02027">
    <property type="entry name" value="APSK"/>
    <property type="match status" value="1"/>
</dbReference>
<name>A0ABU3D8J7_9FLAO</name>
<dbReference type="Proteomes" id="UP001262582">
    <property type="component" value="Unassembled WGS sequence"/>
</dbReference>
<evidence type="ECO:0000256" key="6">
    <source>
        <dbReference type="ARBA" id="ARBA00022679"/>
    </source>
</evidence>
<comment type="function">
    <text evidence="2 13 14">Catalyzes the synthesis of activated sulfate.</text>
</comment>
<comment type="catalytic activity">
    <reaction evidence="1 13 14">
        <text>adenosine 5'-phosphosulfate + ATP = 3'-phosphoadenylyl sulfate + ADP + H(+)</text>
        <dbReference type="Rhea" id="RHEA:24152"/>
        <dbReference type="ChEBI" id="CHEBI:15378"/>
        <dbReference type="ChEBI" id="CHEBI:30616"/>
        <dbReference type="ChEBI" id="CHEBI:58243"/>
        <dbReference type="ChEBI" id="CHEBI:58339"/>
        <dbReference type="ChEBI" id="CHEBI:456216"/>
        <dbReference type="EC" id="2.7.1.25"/>
    </reaction>
</comment>
<evidence type="ECO:0000313" key="17">
    <source>
        <dbReference type="Proteomes" id="UP001262582"/>
    </source>
</evidence>
<dbReference type="SUPFAM" id="SSF52540">
    <property type="entry name" value="P-loop containing nucleoside triphosphate hydrolases"/>
    <property type="match status" value="1"/>
</dbReference>
<dbReference type="GO" id="GO:0004020">
    <property type="term" value="F:adenylylsulfate kinase activity"/>
    <property type="evidence" value="ECO:0007669"/>
    <property type="project" value="UniProtKB-EC"/>
</dbReference>
<gene>
    <name evidence="13 16" type="primary">cysC</name>
    <name evidence="16" type="ORF">RM539_14050</name>
</gene>
<evidence type="ECO:0000256" key="12">
    <source>
        <dbReference type="ARBA" id="ARBA00031464"/>
    </source>
</evidence>
<dbReference type="HAMAP" id="MF_00065">
    <property type="entry name" value="Adenylyl_sulf_kinase"/>
    <property type="match status" value="1"/>
</dbReference>
<organism evidence="16 17">
    <name type="scientific">Autumnicola musiva</name>
    <dbReference type="NCBI Taxonomy" id="3075589"/>
    <lineage>
        <taxon>Bacteria</taxon>
        <taxon>Pseudomonadati</taxon>
        <taxon>Bacteroidota</taxon>
        <taxon>Flavobacteriia</taxon>
        <taxon>Flavobacteriales</taxon>
        <taxon>Flavobacteriaceae</taxon>
        <taxon>Autumnicola</taxon>
    </lineage>
</organism>
<evidence type="ECO:0000256" key="13">
    <source>
        <dbReference type="HAMAP-Rule" id="MF_00065"/>
    </source>
</evidence>
<evidence type="ECO:0000256" key="2">
    <source>
        <dbReference type="ARBA" id="ARBA00002632"/>
    </source>
</evidence>
<comment type="pathway">
    <text evidence="3 13 14">Sulfur metabolism; hydrogen sulfide biosynthesis; sulfite from sulfate: step 2/3.</text>
</comment>
<keyword evidence="17" id="KW-1185">Reference proteome</keyword>
<feature type="domain" description="APS kinase" evidence="15">
    <location>
        <begin position="24"/>
        <end position="173"/>
    </location>
</feature>
<dbReference type="RefSeq" id="WP_311504049.1">
    <property type="nucleotide sequence ID" value="NZ_JAVRHK010000011.1"/>
</dbReference>
<dbReference type="NCBIfam" id="NF003013">
    <property type="entry name" value="PRK03846.1"/>
    <property type="match status" value="1"/>
</dbReference>
<proteinExistence type="inferred from homology"/>
<comment type="caution">
    <text evidence="13">Lacks conserved residue(s) required for the propagation of feature annotation.</text>
</comment>
<evidence type="ECO:0000256" key="7">
    <source>
        <dbReference type="ARBA" id="ARBA00022741"/>
    </source>
</evidence>
<evidence type="ECO:0000256" key="1">
    <source>
        <dbReference type="ARBA" id="ARBA00001823"/>
    </source>
</evidence>
<keyword evidence="8 13" id="KW-0418">Kinase</keyword>
<dbReference type="NCBIfam" id="TIGR00455">
    <property type="entry name" value="apsK"/>
    <property type="match status" value="1"/>
</dbReference>
<accession>A0ABU3D8J7</accession>
<comment type="similarity">
    <text evidence="4 13 14">Belongs to the APS kinase family.</text>
</comment>
<protein>
    <recommendedName>
        <fullName evidence="5 13">Adenylyl-sulfate kinase</fullName>
        <ecNumber evidence="5 13">2.7.1.25</ecNumber>
    </recommendedName>
    <alternativeName>
        <fullName evidence="11 13">APS kinase</fullName>
    </alternativeName>
    <alternativeName>
        <fullName evidence="12 13">ATP adenosine-5'-phosphosulfate 3'-phosphotransferase</fullName>
    </alternativeName>
    <alternativeName>
        <fullName evidence="10 13">Adenosine-5'-phosphosulfate kinase</fullName>
    </alternativeName>
</protein>
<keyword evidence="13" id="KW-0597">Phosphoprotein</keyword>
<comment type="caution">
    <text evidence="16">The sequence shown here is derived from an EMBL/GenBank/DDBJ whole genome shotgun (WGS) entry which is preliminary data.</text>
</comment>
<evidence type="ECO:0000259" key="15">
    <source>
        <dbReference type="Pfam" id="PF01583"/>
    </source>
</evidence>
<evidence type="ECO:0000256" key="9">
    <source>
        <dbReference type="ARBA" id="ARBA00022840"/>
    </source>
</evidence>
<sequence length="194" mass="21856">MKHIFPEADSLSPRERSILKGHKPIVVWFTGLSGAGKSTLAKLLEKELFRRKIHTCLLDGDNIRSGLNCNLRFTEEDRTENLRRVAEVAKLFLESGTVVISAFITPLESDRELIKNIIGKDYFVEVFVATSLNECERRDVKGLYQKARAGEIDHFTGISAPYEKPVAPDVEVNTEEFVPGVLVEEILKVITSRI</sequence>
<keyword evidence="9 13" id="KW-0067">ATP-binding</keyword>
<dbReference type="EMBL" id="JAVRHK010000011">
    <property type="protein sequence ID" value="MDT0677705.1"/>
    <property type="molecule type" value="Genomic_DNA"/>
</dbReference>
<evidence type="ECO:0000256" key="4">
    <source>
        <dbReference type="ARBA" id="ARBA00007008"/>
    </source>
</evidence>
<keyword evidence="6 13" id="KW-0808">Transferase</keyword>
<reference evidence="16 17" key="1">
    <citation type="submission" date="2023-09" db="EMBL/GenBank/DDBJ databases">
        <authorList>
            <person name="Rey-Velasco X."/>
        </authorList>
    </citation>
    <scope>NUCLEOTIDE SEQUENCE [LARGE SCALE GENOMIC DNA]</scope>
    <source>
        <strain evidence="16 17">F117</strain>
    </source>
</reference>